<organism evidence="2 3">
    <name type="scientific">Eubacterium album</name>
    <dbReference type="NCBI Taxonomy" id="2978477"/>
    <lineage>
        <taxon>Bacteria</taxon>
        <taxon>Bacillati</taxon>
        <taxon>Bacillota</taxon>
        <taxon>Clostridia</taxon>
        <taxon>Eubacteriales</taxon>
        <taxon>Eubacteriaceae</taxon>
        <taxon>Eubacterium</taxon>
    </lineage>
</organism>
<name>A0ABT2M3B9_9FIRM</name>
<sequence>MLHMRNGRSSKAHIYRLPYAVEVYKNGLVSKIIVSGGRNIGNANMVEADYLKEKAIEFGIKKKDILVENKAMTTWENMKLSRELMIKNNLLGECTNIAIVTSSFHMRRSIMIAERVFRDDGVNIVSLPGEDNSTRRTTWFTNEKGRVRAIGEVEKIIDYVKKGKIDDFEII</sequence>
<protein>
    <submittedName>
        <fullName evidence="2">YdcF family protein</fullName>
    </submittedName>
</protein>
<evidence type="ECO:0000313" key="3">
    <source>
        <dbReference type="Proteomes" id="UP001431199"/>
    </source>
</evidence>
<dbReference type="EMBL" id="JAODBU010000016">
    <property type="protein sequence ID" value="MCT7400024.1"/>
    <property type="molecule type" value="Genomic_DNA"/>
</dbReference>
<dbReference type="PANTHER" id="PTHR30336">
    <property type="entry name" value="INNER MEMBRANE PROTEIN, PROBABLE PERMEASE"/>
    <property type="match status" value="1"/>
</dbReference>
<keyword evidence="3" id="KW-1185">Reference proteome</keyword>
<reference evidence="2" key="1">
    <citation type="submission" date="2022-09" db="EMBL/GenBank/DDBJ databases">
        <title>Eubacterium sp. LFL-14 isolated from human feces.</title>
        <authorList>
            <person name="Liu F."/>
        </authorList>
    </citation>
    <scope>NUCLEOTIDE SEQUENCE</scope>
    <source>
        <strain evidence="2">LFL-14</strain>
    </source>
</reference>
<dbReference type="CDD" id="cd06259">
    <property type="entry name" value="YdcF-like"/>
    <property type="match status" value="1"/>
</dbReference>
<dbReference type="Pfam" id="PF02698">
    <property type="entry name" value="DUF218"/>
    <property type="match status" value="1"/>
</dbReference>
<dbReference type="Gene3D" id="3.40.50.620">
    <property type="entry name" value="HUPs"/>
    <property type="match status" value="1"/>
</dbReference>
<dbReference type="InterPro" id="IPR014729">
    <property type="entry name" value="Rossmann-like_a/b/a_fold"/>
</dbReference>
<comment type="caution">
    <text evidence="2">The sequence shown here is derived from an EMBL/GenBank/DDBJ whole genome shotgun (WGS) entry which is preliminary data.</text>
</comment>
<dbReference type="RefSeq" id="WP_118565267.1">
    <property type="nucleotide sequence ID" value="NZ_JAODBU010000016.1"/>
</dbReference>
<accession>A0ABT2M3B9</accession>
<dbReference type="InterPro" id="IPR051599">
    <property type="entry name" value="Cell_Envelope_Assoc"/>
</dbReference>
<proteinExistence type="predicted"/>
<evidence type="ECO:0000313" key="2">
    <source>
        <dbReference type="EMBL" id="MCT7400024.1"/>
    </source>
</evidence>
<dbReference type="InterPro" id="IPR003848">
    <property type="entry name" value="DUF218"/>
</dbReference>
<dbReference type="Proteomes" id="UP001431199">
    <property type="component" value="Unassembled WGS sequence"/>
</dbReference>
<feature type="domain" description="DUF218" evidence="1">
    <location>
        <begin position="12"/>
        <end position="129"/>
    </location>
</feature>
<evidence type="ECO:0000259" key="1">
    <source>
        <dbReference type="Pfam" id="PF02698"/>
    </source>
</evidence>
<dbReference type="PANTHER" id="PTHR30336:SF20">
    <property type="entry name" value="DUF218 DOMAIN-CONTAINING PROTEIN"/>
    <property type="match status" value="1"/>
</dbReference>
<gene>
    <name evidence="2" type="ORF">N5B56_13230</name>
</gene>